<evidence type="ECO:0000313" key="2">
    <source>
        <dbReference type="Proteomes" id="UP001139981"/>
    </source>
</evidence>
<protein>
    <submittedName>
        <fullName evidence="1">Transcription initiation factor TFIID subunit 5</fullName>
    </submittedName>
</protein>
<name>A0ACC1M558_9FUNG</name>
<dbReference type="EMBL" id="JANBVB010000152">
    <property type="protein sequence ID" value="KAJ2897000.1"/>
    <property type="molecule type" value="Genomic_DNA"/>
</dbReference>
<organism evidence="1 2">
    <name type="scientific">Coemansia aciculifera</name>
    <dbReference type="NCBI Taxonomy" id="417176"/>
    <lineage>
        <taxon>Eukaryota</taxon>
        <taxon>Fungi</taxon>
        <taxon>Fungi incertae sedis</taxon>
        <taxon>Zoopagomycota</taxon>
        <taxon>Kickxellomycotina</taxon>
        <taxon>Kickxellomycetes</taxon>
        <taxon>Kickxellales</taxon>
        <taxon>Kickxellaceae</taxon>
        <taxon>Coemansia</taxon>
    </lineage>
</organism>
<gene>
    <name evidence="1" type="primary">TAF5</name>
    <name evidence="1" type="ORF">IWW38_001853</name>
</gene>
<proteinExistence type="predicted"/>
<feature type="non-terminal residue" evidence="1">
    <location>
        <position position="1"/>
    </location>
</feature>
<accession>A0ACC1M558</accession>
<comment type="caution">
    <text evidence="1">The sequence shown here is derived from an EMBL/GenBank/DDBJ whole genome shotgun (WGS) entry which is preliminary data.</text>
</comment>
<dbReference type="Proteomes" id="UP001139981">
    <property type="component" value="Unassembled WGS sequence"/>
</dbReference>
<reference evidence="1" key="1">
    <citation type="submission" date="2022-07" db="EMBL/GenBank/DDBJ databases">
        <title>Phylogenomic reconstructions and comparative analyses of Kickxellomycotina fungi.</title>
        <authorList>
            <person name="Reynolds N.K."/>
            <person name="Stajich J.E."/>
            <person name="Barry K."/>
            <person name="Grigoriev I.V."/>
            <person name="Crous P."/>
            <person name="Smith M.E."/>
        </authorList>
    </citation>
    <scope>NUCLEOTIDE SEQUENCE</scope>
    <source>
        <strain evidence="1">CBS 190363</strain>
    </source>
</reference>
<sequence length="599" mass="64387">AKLTAGQESSTLSSLASAFPGSEAGADASVPSWILFYNSAEEGNPDAYNQSYGALRRWISSSLDAYKGELYAASYPVFVHAYLDLLMRGLDEKAAEFMGRYGDDHSVLHGSDVAVLARLTTRAHAEENALARMFAGNKYTVRMTRVGLELLLAFLQDSHSALLLRAINQHVNIRTVEGSAVGADEADVGITGHTQNQIDHFNAKDVALGLPQIDPFVRAETERTLLAEAGRLHKDDAAREAEALAETLAQESRSHVTDSLPLPPPRGAEVAQQIADLKALRKRVALGPAALPSVCMYTLHNTAGALTCATVSSDLSLLAGGFSESKLVAHSGAVFGVDISFDSRFLVSCAEDATARLWSLDTGTNVVCYKGHNHPVWDVAFAPQGFYFATASHDRTARLWSCDHICALRVFAGHLADVNCVRFHPNAKYVVTGSADKSVRLWDVQRGSCVRVFTGHSASVDAVAISPDGRIMASAGEDKTVSVWDLGSGRRMLELTGHTGPVYSLAFSQEGTLLLSGSADETVRAWDVKRSPDKIQPMDVDVPEASDVPKKRDAAGVWKSSRTPESSALLRTWPTKSTPVFSVMTTKRNLAVAIGAFSL</sequence>
<keyword evidence="2" id="KW-1185">Reference proteome</keyword>
<evidence type="ECO:0000313" key="1">
    <source>
        <dbReference type="EMBL" id="KAJ2897000.1"/>
    </source>
</evidence>